<reference evidence="1" key="1">
    <citation type="journal article" name="DNA Res.">
        <title>The physiological potential of anammox bacteria as revealed by their core genome structure.</title>
        <authorList>
            <person name="Okubo T."/>
            <person name="Toyoda A."/>
            <person name="Fukuhara K."/>
            <person name="Uchiyama I."/>
            <person name="Harigaya Y."/>
            <person name="Kuroiwa M."/>
            <person name="Suzuki T."/>
            <person name="Murakami Y."/>
            <person name="Suwa Y."/>
            <person name="Takami H."/>
        </authorList>
    </citation>
    <scope>NUCLEOTIDE SEQUENCE</scope>
    <source>
        <strain evidence="1">317325-2</strain>
    </source>
</reference>
<protein>
    <submittedName>
        <fullName evidence="1">Uncharacterized protein</fullName>
    </submittedName>
</protein>
<name>A0A809RSR3_9BACT</name>
<evidence type="ECO:0000313" key="1">
    <source>
        <dbReference type="EMBL" id="BBO22752.1"/>
    </source>
</evidence>
<dbReference type="Proteomes" id="UP000662873">
    <property type="component" value="Chromosome"/>
</dbReference>
<dbReference type="InterPro" id="IPR011990">
    <property type="entry name" value="TPR-like_helical_dom_sf"/>
</dbReference>
<proteinExistence type="predicted"/>
<accession>A0A809RSR3</accession>
<dbReference type="AlphaFoldDB" id="A0A809RSR3"/>
<dbReference type="Gene3D" id="1.25.40.10">
    <property type="entry name" value="Tetratricopeptide repeat domain"/>
    <property type="match status" value="1"/>
</dbReference>
<organism evidence="1 2">
    <name type="scientific">Candidatus Nitrosymbiomonas proteolyticus</name>
    <dbReference type="NCBI Taxonomy" id="2608984"/>
    <lineage>
        <taxon>Bacteria</taxon>
        <taxon>Bacillati</taxon>
        <taxon>Armatimonadota</taxon>
        <taxon>Armatimonadota incertae sedis</taxon>
        <taxon>Candidatus Nitrosymbiomonas</taxon>
    </lineage>
</organism>
<dbReference type="EMBL" id="AP021858">
    <property type="protein sequence ID" value="BBO22752.1"/>
    <property type="molecule type" value="Genomic_DNA"/>
</dbReference>
<dbReference type="KEGG" id="npy:NPRO_03470"/>
<sequence>MAKRRGTLLIIALLALVAQGVVHSAYLRDRWLADYGPKNFGVREELSPQYALIQLLGFREFISDILWVRADSFFESGNYDAVLPLIRLSTWLDPHNIDVFATGMWHLGYNFTDEEQRSDRRYIPYALALGKEGAEHNPTTYEMFFETGWMWYHKIDDDYENAVSWFKAANERPDMLQARRNLLSPALQRDGKVLEALDWYYDILERAEQRVKDTQGDYSATSMRNTIENNIDTLIVRMVQRGYLARQRNDGSYDLGAYDTRPPFDVGFSARVTVEEPRVIRVEGTWNVLPVGTRIRIILRDEDFEHGKEAGMNWDYAESVQLEPPADATFMQDQLYVRNRKFNNRLDMSKDPIMYPFKADEYVIDFMYNPRSAPPHIQDKFGFDGEGMHDENFLNTKVRPGQRVMFARLKLTRDQLLRRGEWALKTPVVETSNYVPVKTTRAIEGDILVVPGLRSEGATPPPSGGSQ</sequence>
<evidence type="ECO:0000313" key="2">
    <source>
        <dbReference type="Proteomes" id="UP000662873"/>
    </source>
</evidence>
<gene>
    <name evidence="1" type="ORF">NPRO_03470</name>
</gene>